<evidence type="ECO:0000313" key="3">
    <source>
        <dbReference type="EMBL" id="VDK70822.1"/>
    </source>
</evidence>
<dbReference type="SMART" id="SM00072">
    <property type="entry name" value="GuKc"/>
    <property type="match status" value="1"/>
</dbReference>
<evidence type="ECO:0000259" key="2">
    <source>
        <dbReference type="PROSITE" id="PS50052"/>
    </source>
</evidence>
<accession>A0A183DKT4</accession>
<dbReference type="PANTHER" id="PTHR23122">
    <property type="entry name" value="MEMBRANE-ASSOCIATED GUANYLATE KINASE MAGUK"/>
    <property type="match status" value="1"/>
</dbReference>
<gene>
    <name evidence="3" type="ORF">GPUH_LOCUS9320</name>
</gene>
<evidence type="ECO:0000313" key="4">
    <source>
        <dbReference type="Proteomes" id="UP000271098"/>
    </source>
</evidence>
<proteinExistence type="predicted"/>
<dbReference type="InterPro" id="IPR008144">
    <property type="entry name" value="Guanylate_kin-like_dom"/>
</dbReference>
<dbReference type="InterPro" id="IPR050716">
    <property type="entry name" value="MAGUK"/>
</dbReference>
<dbReference type="InterPro" id="IPR008145">
    <property type="entry name" value="GK/Ca_channel_bsu"/>
</dbReference>
<feature type="region of interest" description="Disordered" evidence="1">
    <location>
        <begin position="1"/>
        <end position="40"/>
    </location>
</feature>
<feature type="domain" description="Guanylate kinase-like" evidence="2">
    <location>
        <begin position="60"/>
        <end position="150"/>
    </location>
</feature>
<reference evidence="3 4" key="2">
    <citation type="submission" date="2018-11" db="EMBL/GenBank/DDBJ databases">
        <authorList>
            <consortium name="Pathogen Informatics"/>
        </authorList>
    </citation>
    <scope>NUCLEOTIDE SEQUENCE [LARGE SCALE GENOMIC DNA]</scope>
</reference>
<dbReference type="EMBL" id="UYRT01029992">
    <property type="protein sequence ID" value="VDK70822.1"/>
    <property type="molecule type" value="Genomic_DNA"/>
</dbReference>
<dbReference type="PROSITE" id="PS50052">
    <property type="entry name" value="GUANYLATE_KINASE_2"/>
    <property type="match status" value="1"/>
</dbReference>
<dbReference type="InterPro" id="IPR027417">
    <property type="entry name" value="P-loop_NTPase"/>
</dbReference>
<organism evidence="5">
    <name type="scientific">Gongylonema pulchrum</name>
    <dbReference type="NCBI Taxonomy" id="637853"/>
    <lineage>
        <taxon>Eukaryota</taxon>
        <taxon>Metazoa</taxon>
        <taxon>Ecdysozoa</taxon>
        <taxon>Nematoda</taxon>
        <taxon>Chromadorea</taxon>
        <taxon>Rhabditida</taxon>
        <taxon>Spirurina</taxon>
        <taxon>Spiruromorpha</taxon>
        <taxon>Spiruroidea</taxon>
        <taxon>Gongylonematidae</taxon>
        <taxon>Gongylonema</taxon>
    </lineage>
</organism>
<dbReference type="SUPFAM" id="SSF52540">
    <property type="entry name" value="P-loop containing nucleoside triphosphate hydrolases"/>
    <property type="match status" value="1"/>
</dbReference>
<reference evidence="5" key="1">
    <citation type="submission" date="2016-06" db="UniProtKB">
        <authorList>
            <consortium name="WormBaseParasite"/>
        </authorList>
    </citation>
    <scope>IDENTIFICATION</scope>
</reference>
<protein>
    <submittedName>
        <fullName evidence="5">Guanylate kinase-like domain-containing protein</fullName>
    </submittedName>
</protein>
<name>A0A183DKT4_9BILA</name>
<evidence type="ECO:0000313" key="5">
    <source>
        <dbReference type="WBParaSite" id="GPUH_0000933601-mRNA-1"/>
    </source>
</evidence>
<dbReference type="AlphaFoldDB" id="A0A183DKT4"/>
<keyword evidence="4" id="KW-1185">Reference proteome</keyword>
<sequence length="157" mass="17930">SQQGKRVGLIPSEHLQQKRRTARENEKSKGGSRKLSRATNETDSLLYESVSLLYPSKTVIRPIVLVGPPGVGRNELKKRLIAKNSDHYAATVPHTSRPQRSNEKEGVDYYFSKREDMEQWIKQGRFLEYGEYKGNLYGTLADSVHTVIKQVVLLCWI</sequence>
<dbReference type="Gene3D" id="3.40.50.300">
    <property type="entry name" value="P-loop containing nucleotide triphosphate hydrolases"/>
    <property type="match status" value="1"/>
</dbReference>
<dbReference type="WBParaSite" id="GPUH_0000933601-mRNA-1">
    <property type="protein sequence ID" value="GPUH_0000933601-mRNA-1"/>
    <property type="gene ID" value="GPUH_0000933601"/>
</dbReference>
<evidence type="ECO:0000256" key="1">
    <source>
        <dbReference type="SAM" id="MobiDB-lite"/>
    </source>
</evidence>
<dbReference type="Proteomes" id="UP000271098">
    <property type="component" value="Unassembled WGS sequence"/>
</dbReference>
<dbReference type="OrthoDB" id="439127at2759"/>
<dbReference type="Pfam" id="PF00625">
    <property type="entry name" value="Guanylate_kin"/>
    <property type="match status" value="1"/>
</dbReference>